<evidence type="ECO:0008006" key="3">
    <source>
        <dbReference type="Google" id="ProtNLM"/>
    </source>
</evidence>
<dbReference type="EMBL" id="JADCKC010000002">
    <property type="protein sequence ID" value="MBE5037267.1"/>
    <property type="molecule type" value="Genomic_DNA"/>
</dbReference>
<evidence type="ECO:0000313" key="2">
    <source>
        <dbReference type="Proteomes" id="UP000768567"/>
    </source>
</evidence>
<organism evidence="1 2">
    <name type="scientific">Gemmiger gallinarum</name>
    <dbReference type="NCBI Taxonomy" id="2779354"/>
    <lineage>
        <taxon>Bacteria</taxon>
        <taxon>Bacillati</taxon>
        <taxon>Bacillota</taxon>
        <taxon>Clostridia</taxon>
        <taxon>Eubacteriales</taxon>
        <taxon>Gemmiger</taxon>
    </lineage>
</organism>
<dbReference type="Gene3D" id="3.40.50.300">
    <property type="entry name" value="P-loop containing nucleotide triphosphate hydrolases"/>
    <property type="match status" value="1"/>
</dbReference>
<proteinExistence type="predicted"/>
<dbReference type="Gene3D" id="3.30.420.280">
    <property type="match status" value="1"/>
</dbReference>
<protein>
    <recommendedName>
        <fullName evidence="3">Terminase</fullName>
    </recommendedName>
</protein>
<sequence length="399" mass="45449">MSRSENEAKELTRRLGVIFRYMPELIAEKPAPPGWQGPVFSQTSMELRIEFTEGPDSVFQAFASNPNAARSFTADLVILDEWAFQPYASEIWASAFPTINRPNGGRIIGLSTIKLGTLFEEIWTNPANGFKKLFLPWRSDPRRTEKWYAETVANMGEAAARQEYPATPEEALSSPGGRYFPELEARHKGEAPRGNVRRYVCMDYGLDMLSVHWLAIGEDGHAVVYRELDQPNMTIGAAVDAIKGANCDEDISAYLAPPDLWSRSQESGKSRAELFHEAGLTLEKSSRDFPAGCAAIHEWLRIDPETDTPYMTFHNVPHLWDDMCKIQVDEKDANVYSKTPHILTHSVDSLRYFCVWWASPAQPKENKNRKKWTADQWEDYQNASEKMRKYLIEKWGYPA</sequence>
<evidence type="ECO:0000313" key="1">
    <source>
        <dbReference type="EMBL" id="MBE5037267.1"/>
    </source>
</evidence>
<keyword evidence="2" id="KW-1185">Reference proteome</keyword>
<dbReference type="InterPro" id="IPR027417">
    <property type="entry name" value="P-loop_NTPase"/>
</dbReference>
<accession>A0ABR9R2A3</accession>
<dbReference type="Proteomes" id="UP000768567">
    <property type="component" value="Unassembled WGS sequence"/>
</dbReference>
<dbReference type="RefSeq" id="WP_193500561.1">
    <property type="nucleotide sequence ID" value="NZ_JADCKC010000002.1"/>
</dbReference>
<name>A0ABR9R2A3_9FIRM</name>
<gene>
    <name evidence="1" type="ORF">INF35_05660</name>
</gene>
<comment type="caution">
    <text evidence="1">The sequence shown here is derived from an EMBL/GenBank/DDBJ whole genome shotgun (WGS) entry which is preliminary data.</text>
</comment>
<reference evidence="1 2" key="1">
    <citation type="submission" date="2020-10" db="EMBL/GenBank/DDBJ databases">
        <title>ChiBAC.</title>
        <authorList>
            <person name="Zenner C."/>
            <person name="Hitch T.C.A."/>
            <person name="Clavel T."/>
        </authorList>
    </citation>
    <scope>NUCLEOTIDE SEQUENCE [LARGE SCALE GENOMIC DNA]</scope>
    <source>
        <strain evidence="1 2">DSM 109015</strain>
    </source>
</reference>